<gene>
    <name evidence="3" type="ORF">GGD89_001373</name>
</gene>
<evidence type="ECO:0000256" key="1">
    <source>
        <dbReference type="SAM" id="SignalP"/>
    </source>
</evidence>
<keyword evidence="1" id="KW-0732">Signal</keyword>
<evidence type="ECO:0000313" key="4">
    <source>
        <dbReference type="Proteomes" id="UP000554286"/>
    </source>
</evidence>
<name>A0A7W6RC14_9PROT</name>
<feature type="signal peptide" evidence="1">
    <location>
        <begin position="1"/>
        <end position="29"/>
    </location>
</feature>
<dbReference type="GO" id="GO:0004222">
    <property type="term" value="F:metalloendopeptidase activity"/>
    <property type="evidence" value="ECO:0007669"/>
    <property type="project" value="TreeGrafter"/>
</dbReference>
<evidence type="ECO:0000259" key="2">
    <source>
        <dbReference type="Pfam" id="PF01551"/>
    </source>
</evidence>
<dbReference type="InterPro" id="IPR016047">
    <property type="entry name" value="M23ase_b-sheet_dom"/>
</dbReference>
<reference evidence="3 4" key="1">
    <citation type="submission" date="2020-08" db="EMBL/GenBank/DDBJ databases">
        <title>Genome sequencing of Purple Non-Sulfur Bacteria from various extreme environments.</title>
        <authorList>
            <person name="Mayer M."/>
        </authorList>
    </citation>
    <scope>NUCLEOTIDE SEQUENCE [LARGE SCALE GENOMIC DNA]</scope>
    <source>
        <strain evidence="3 4">JA131</strain>
    </source>
</reference>
<comment type="caution">
    <text evidence="3">The sequence shown here is derived from an EMBL/GenBank/DDBJ whole genome shotgun (WGS) entry which is preliminary data.</text>
</comment>
<dbReference type="InterPro" id="IPR050570">
    <property type="entry name" value="Cell_wall_metabolism_enzyme"/>
</dbReference>
<dbReference type="CDD" id="cd12797">
    <property type="entry name" value="M23_peptidase"/>
    <property type="match status" value="1"/>
</dbReference>
<dbReference type="InterPro" id="IPR011055">
    <property type="entry name" value="Dup_hybrid_motif"/>
</dbReference>
<feature type="chain" id="PRO_5031329775" description="M23ase beta-sheet core domain-containing protein" evidence="1">
    <location>
        <begin position="30"/>
        <end position="351"/>
    </location>
</feature>
<dbReference type="SUPFAM" id="SSF51261">
    <property type="entry name" value="Duplicated hybrid motif"/>
    <property type="match status" value="1"/>
</dbReference>
<dbReference type="PANTHER" id="PTHR21666:SF270">
    <property type="entry name" value="MUREIN HYDROLASE ACTIVATOR ENVC"/>
    <property type="match status" value="1"/>
</dbReference>
<dbReference type="RefSeq" id="WP_184043426.1">
    <property type="nucleotide sequence ID" value="NZ_JACIGK010000008.1"/>
</dbReference>
<protein>
    <recommendedName>
        <fullName evidence="2">M23ase beta-sheet core domain-containing protein</fullName>
    </recommendedName>
</protein>
<dbReference type="PANTHER" id="PTHR21666">
    <property type="entry name" value="PEPTIDASE-RELATED"/>
    <property type="match status" value="1"/>
</dbReference>
<dbReference type="Pfam" id="PF01551">
    <property type="entry name" value="Peptidase_M23"/>
    <property type="match status" value="1"/>
</dbReference>
<feature type="domain" description="M23ase beta-sheet core" evidence="2">
    <location>
        <begin position="75"/>
        <end position="195"/>
    </location>
</feature>
<dbReference type="AlphaFoldDB" id="A0A7W6RC14"/>
<dbReference type="Gene3D" id="2.70.70.10">
    <property type="entry name" value="Glucose Permease (Domain IIA)"/>
    <property type="match status" value="1"/>
</dbReference>
<organism evidence="3 4">
    <name type="scientific">Roseospira visakhapatnamensis</name>
    <dbReference type="NCBI Taxonomy" id="390880"/>
    <lineage>
        <taxon>Bacteria</taxon>
        <taxon>Pseudomonadati</taxon>
        <taxon>Pseudomonadota</taxon>
        <taxon>Alphaproteobacteria</taxon>
        <taxon>Rhodospirillales</taxon>
        <taxon>Rhodospirillaceae</taxon>
        <taxon>Roseospira</taxon>
    </lineage>
</organism>
<dbReference type="EMBL" id="JACIGK010000008">
    <property type="protein sequence ID" value="MBB4265749.1"/>
    <property type="molecule type" value="Genomic_DNA"/>
</dbReference>
<evidence type="ECO:0000313" key="3">
    <source>
        <dbReference type="EMBL" id="MBB4265749.1"/>
    </source>
</evidence>
<keyword evidence="4" id="KW-1185">Reference proteome</keyword>
<sequence length="351" mass="37108">MTRAVAPWARGGSLAVLLLLAGGVVPVGAAPDAPTFALPIACDPGRDCWITKHVDVDPGPGDQDHTCGRLTQNDHKGTDIGVRDMTVARAGVAVLAAADGIVFATRDGMRDINVARLSEPDREALSTTACGNAVVLDHGAGWRTIYCHMARGSVAVAKGDRVRAGDRLGLVGMSGLAEHPHLHFGVLKDGAVVDPFLGPAPVDGCGPATDPLWTSAAHAALPYRPLVINNLGIADHPPERNDSRDGLLADRWLPDTAPALVAWADVFGLEPGDTLDLRLVGPDGQDLAVHRQTMEQETLQYFAFTGRRLTADRGRWTPGPYTLSVTLDRVRAGAAPVRTSERVTVEVRPSP</sequence>
<dbReference type="Proteomes" id="UP000554286">
    <property type="component" value="Unassembled WGS sequence"/>
</dbReference>
<proteinExistence type="predicted"/>
<accession>A0A7W6RC14</accession>